<keyword evidence="1" id="KW-1133">Transmembrane helix</keyword>
<proteinExistence type="predicted"/>
<feature type="transmembrane region" description="Helical" evidence="1">
    <location>
        <begin position="7"/>
        <end position="29"/>
    </location>
</feature>
<evidence type="ECO:0000313" key="3">
    <source>
        <dbReference type="Proteomes" id="UP000824120"/>
    </source>
</evidence>
<keyword evidence="1" id="KW-0472">Membrane</keyword>
<keyword evidence="3" id="KW-1185">Reference proteome</keyword>
<protein>
    <submittedName>
        <fullName evidence="2">Uncharacterized protein</fullName>
    </submittedName>
</protein>
<accession>A0A9J5ZBA9</accession>
<gene>
    <name evidence="2" type="ORF">H5410_020037</name>
</gene>
<name>A0A9J5ZBA9_SOLCO</name>
<dbReference type="EMBL" id="JACXVP010000004">
    <property type="protein sequence ID" value="KAG5608756.1"/>
    <property type="molecule type" value="Genomic_DNA"/>
</dbReference>
<sequence>MDSKQCGLVLILFFQNAHIISCLLISLFIHDLVTVDKFNFQQPLCGRNFPTMIYLIFKTRWESLKS</sequence>
<dbReference type="Proteomes" id="UP000824120">
    <property type="component" value="Chromosome 4"/>
</dbReference>
<comment type="caution">
    <text evidence="2">The sequence shown here is derived from an EMBL/GenBank/DDBJ whole genome shotgun (WGS) entry which is preliminary data.</text>
</comment>
<evidence type="ECO:0000256" key="1">
    <source>
        <dbReference type="SAM" id="Phobius"/>
    </source>
</evidence>
<reference evidence="2 3" key="1">
    <citation type="submission" date="2020-09" db="EMBL/GenBank/DDBJ databases">
        <title>De no assembly of potato wild relative species, Solanum commersonii.</title>
        <authorList>
            <person name="Cho K."/>
        </authorList>
    </citation>
    <scope>NUCLEOTIDE SEQUENCE [LARGE SCALE GENOMIC DNA]</scope>
    <source>
        <strain evidence="2">LZ3.2</strain>
        <tissue evidence="2">Leaf</tissue>
    </source>
</reference>
<evidence type="ECO:0000313" key="2">
    <source>
        <dbReference type="EMBL" id="KAG5608756.1"/>
    </source>
</evidence>
<keyword evidence="1" id="KW-0812">Transmembrane</keyword>
<dbReference type="AlphaFoldDB" id="A0A9J5ZBA9"/>
<organism evidence="2 3">
    <name type="scientific">Solanum commersonii</name>
    <name type="common">Commerson's wild potato</name>
    <name type="synonym">Commerson's nightshade</name>
    <dbReference type="NCBI Taxonomy" id="4109"/>
    <lineage>
        <taxon>Eukaryota</taxon>
        <taxon>Viridiplantae</taxon>
        <taxon>Streptophyta</taxon>
        <taxon>Embryophyta</taxon>
        <taxon>Tracheophyta</taxon>
        <taxon>Spermatophyta</taxon>
        <taxon>Magnoliopsida</taxon>
        <taxon>eudicotyledons</taxon>
        <taxon>Gunneridae</taxon>
        <taxon>Pentapetalae</taxon>
        <taxon>asterids</taxon>
        <taxon>lamiids</taxon>
        <taxon>Solanales</taxon>
        <taxon>Solanaceae</taxon>
        <taxon>Solanoideae</taxon>
        <taxon>Solaneae</taxon>
        <taxon>Solanum</taxon>
    </lineage>
</organism>